<comment type="caution">
    <text evidence="2">The sequence shown here is derived from an EMBL/GenBank/DDBJ whole genome shotgun (WGS) entry which is preliminary data.</text>
</comment>
<protein>
    <submittedName>
        <fullName evidence="2">Uncharacterized protein</fullName>
    </submittedName>
</protein>
<dbReference type="OrthoDB" id="5426745at2759"/>
<name>A0A177EWE2_9EURO</name>
<sequence length="527" mass="58851">MALTCTMCNVTCIFSKERTDLDMVRKPDPTGTTIMYSTLARWCGGLQNEQEHLHHHGLDGEGRTTDGIPPRIRTMADTSVVEAVWDKIRRESVIQATVEMVSGYGVRIRVMYIGLYPYEEDILPPIATLLADDPTKCYGSSRRRRAARPQISSEGALRSKFAKLLRCSYMSTVVGVAAFVNYVPAPVDNAAKKVRYASLFLGVAREEDDQDTRLIPVQDDHAWPTNGRCTRKRSILNDFLKEDSIRSPTNTSTSQLHYRRALHPVLEHGREPGPSPRDRVSNSSSSRITVLSQTNQSGNVVTNERQLFVTRNSINGQMTSGRLGKVAVAAGHGPREYDDEAPRCLGVVQDQSRDVVLAKLESKIDMLVDRHSVEDEELDEVVTIIKERYPVDLEELENTTSVVAAMPAVIKREIQPAAPLMRRHDGSTMRDIVYEQVMADRRSGVAQSRNPPSSMGIFQSPNAVQDMTTNMNRGVVGVVNMGDVAECGHERRRCRAAHEDAREQGEEGSLHERRRGSVGPLNMDYRH</sequence>
<feature type="compositionally biased region" description="Basic and acidic residues" evidence="1">
    <location>
        <begin position="266"/>
        <end position="280"/>
    </location>
</feature>
<dbReference type="AlphaFoldDB" id="A0A177EWE2"/>
<organism evidence="2 3">
    <name type="scientific">Fonsecaea monophora</name>
    <dbReference type="NCBI Taxonomy" id="254056"/>
    <lineage>
        <taxon>Eukaryota</taxon>
        <taxon>Fungi</taxon>
        <taxon>Dikarya</taxon>
        <taxon>Ascomycota</taxon>
        <taxon>Pezizomycotina</taxon>
        <taxon>Eurotiomycetes</taxon>
        <taxon>Chaetothyriomycetidae</taxon>
        <taxon>Chaetothyriales</taxon>
        <taxon>Herpotrichiellaceae</taxon>
        <taxon>Fonsecaea</taxon>
    </lineage>
</organism>
<feature type="compositionally biased region" description="Polar residues" evidence="1">
    <location>
        <begin position="288"/>
        <end position="298"/>
    </location>
</feature>
<gene>
    <name evidence="2" type="ORF">AYO21_09510</name>
</gene>
<dbReference type="GeneID" id="34604643"/>
<feature type="compositionally biased region" description="Basic and acidic residues" evidence="1">
    <location>
        <begin position="498"/>
        <end position="511"/>
    </location>
</feature>
<feature type="region of interest" description="Disordered" evidence="1">
    <location>
        <begin position="498"/>
        <end position="527"/>
    </location>
</feature>
<evidence type="ECO:0000256" key="1">
    <source>
        <dbReference type="SAM" id="MobiDB-lite"/>
    </source>
</evidence>
<evidence type="ECO:0000313" key="3">
    <source>
        <dbReference type="Proteomes" id="UP000077002"/>
    </source>
</evidence>
<dbReference type="RefSeq" id="XP_022508220.1">
    <property type="nucleotide sequence ID" value="XM_022659443.1"/>
</dbReference>
<dbReference type="Proteomes" id="UP000077002">
    <property type="component" value="Unassembled WGS sequence"/>
</dbReference>
<dbReference type="EMBL" id="LVKK01000095">
    <property type="protein sequence ID" value="OAG36268.1"/>
    <property type="molecule type" value="Genomic_DNA"/>
</dbReference>
<reference evidence="2 3" key="1">
    <citation type="submission" date="2016-03" db="EMBL/GenBank/DDBJ databases">
        <title>Draft genome sequence of the Fonsecaea monophora CBS 269.37.</title>
        <authorList>
            <person name="Bombassaro A."/>
            <person name="Vinicius W.A."/>
            <person name="De Hoog S."/>
            <person name="Sun J."/>
            <person name="Souza E.M."/>
            <person name="Raittz R.T."/>
            <person name="Costa F."/>
            <person name="Leao A.C."/>
            <person name="Tadra-Sfeir M.Z."/>
            <person name="Baura V."/>
            <person name="Balsanelli E."/>
            <person name="Pedrosa F.O."/>
            <person name="Moreno L.F."/>
            <person name="Steffens M.B."/>
            <person name="Xi L."/>
            <person name="Bocca A.L."/>
            <person name="Felipe M.S."/>
            <person name="Teixeira M."/>
            <person name="Telles Filho F.Q."/>
            <person name="Azevedo C.M."/>
            <person name="Gomes R."/>
            <person name="Vicente V.A."/>
        </authorList>
    </citation>
    <scope>NUCLEOTIDE SEQUENCE [LARGE SCALE GENOMIC DNA]</scope>
    <source>
        <strain evidence="2 3">CBS 269.37</strain>
    </source>
</reference>
<keyword evidence="3" id="KW-1185">Reference proteome</keyword>
<proteinExistence type="predicted"/>
<feature type="region of interest" description="Disordered" evidence="1">
    <location>
        <begin position="266"/>
        <end position="298"/>
    </location>
</feature>
<evidence type="ECO:0000313" key="2">
    <source>
        <dbReference type="EMBL" id="OAG36268.1"/>
    </source>
</evidence>
<accession>A0A177EWE2</accession>